<sequence length="296" mass="34845">MKCNINDNEYIFITNIKEKDKIRNSFNILAQNTFGLSFETWHQNGYWGEDYIPYCLLKDDKVVANVSVNIIKTRWNDEKRIYIQLGTVMTDKEFRNKGLSSFLIKKVLEEWRDKCHAIYLFANDGVLDYYPKFGFEKVEEYQYSKNINKQSGLVRKLNMDKDADKQFLLDLYKNSNPFSALPMEENEGLLMFYCSQFMKESIYYIKEHEAIVVAEYEDENLICYDIFCKGNCSLNEILSIIAEENTKTAFLGFTPKEVKEFKINKLHEEDTTLFILKGKENLFSSNKLMFPVLSHA</sequence>
<reference evidence="4 5" key="1">
    <citation type="submission" date="2016-11" db="EMBL/GenBank/DDBJ databases">
        <authorList>
            <person name="Jaros S."/>
            <person name="Januszkiewicz K."/>
            <person name="Wedrychowicz H."/>
        </authorList>
    </citation>
    <scope>NUCLEOTIDE SEQUENCE [LARGE SCALE GENOMIC DNA]</scope>
    <source>
        <strain evidence="4 5">DSM 6191</strain>
    </source>
</reference>
<dbReference type="InterPro" id="IPR000182">
    <property type="entry name" value="GNAT_dom"/>
</dbReference>
<dbReference type="InterPro" id="IPR050680">
    <property type="entry name" value="YpeA/RimI_acetyltransf"/>
</dbReference>
<proteinExistence type="predicted"/>
<dbReference type="GO" id="GO:0016747">
    <property type="term" value="F:acyltransferase activity, transferring groups other than amino-acyl groups"/>
    <property type="evidence" value="ECO:0007669"/>
    <property type="project" value="InterPro"/>
</dbReference>
<evidence type="ECO:0000256" key="1">
    <source>
        <dbReference type="ARBA" id="ARBA00022679"/>
    </source>
</evidence>
<dbReference type="Pfam" id="PF00583">
    <property type="entry name" value="Acetyltransf_1"/>
    <property type="match status" value="1"/>
</dbReference>
<keyword evidence="2" id="KW-0012">Acyltransferase</keyword>
<dbReference type="EMBL" id="FQXU01000003">
    <property type="protein sequence ID" value="SHH65390.1"/>
    <property type="molecule type" value="Genomic_DNA"/>
</dbReference>
<dbReference type="PROSITE" id="PS51186">
    <property type="entry name" value="GNAT"/>
    <property type="match status" value="1"/>
</dbReference>
<organism evidence="4 5">
    <name type="scientific">Clostridium intestinale DSM 6191</name>
    <dbReference type="NCBI Taxonomy" id="1121320"/>
    <lineage>
        <taxon>Bacteria</taxon>
        <taxon>Bacillati</taxon>
        <taxon>Bacillota</taxon>
        <taxon>Clostridia</taxon>
        <taxon>Eubacteriales</taxon>
        <taxon>Clostridiaceae</taxon>
        <taxon>Clostridium</taxon>
    </lineage>
</organism>
<evidence type="ECO:0000256" key="2">
    <source>
        <dbReference type="ARBA" id="ARBA00023315"/>
    </source>
</evidence>
<dbReference type="SUPFAM" id="SSF55729">
    <property type="entry name" value="Acyl-CoA N-acyltransferases (Nat)"/>
    <property type="match status" value="1"/>
</dbReference>
<keyword evidence="1 4" id="KW-0808">Transferase</keyword>
<gene>
    <name evidence="4" type="ORF">SAMN02745941_00610</name>
</gene>
<protein>
    <submittedName>
        <fullName evidence="4">Acetyltransferase (GNAT) domain-containing protein</fullName>
    </submittedName>
</protein>
<dbReference type="Gene3D" id="3.40.630.30">
    <property type="match status" value="1"/>
</dbReference>
<feature type="domain" description="N-acetyltransferase" evidence="3">
    <location>
        <begin position="11"/>
        <end position="160"/>
    </location>
</feature>
<dbReference type="PANTHER" id="PTHR43420:SF31">
    <property type="entry name" value="ACETYLTRANSFERASE"/>
    <property type="match status" value="1"/>
</dbReference>
<dbReference type="AlphaFoldDB" id="A0A1M5UR52"/>
<dbReference type="Proteomes" id="UP000184241">
    <property type="component" value="Unassembled WGS sequence"/>
</dbReference>
<dbReference type="InterPro" id="IPR016181">
    <property type="entry name" value="Acyl_CoA_acyltransferase"/>
</dbReference>
<name>A0A1M5UR52_9CLOT</name>
<evidence type="ECO:0000313" key="5">
    <source>
        <dbReference type="Proteomes" id="UP000184241"/>
    </source>
</evidence>
<dbReference type="PANTHER" id="PTHR43420">
    <property type="entry name" value="ACETYLTRANSFERASE"/>
    <property type="match status" value="1"/>
</dbReference>
<evidence type="ECO:0000259" key="3">
    <source>
        <dbReference type="PROSITE" id="PS51186"/>
    </source>
</evidence>
<accession>A0A1M5UR52</accession>
<evidence type="ECO:0000313" key="4">
    <source>
        <dbReference type="EMBL" id="SHH65390.1"/>
    </source>
</evidence>
<dbReference type="RefSeq" id="WP_242950037.1">
    <property type="nucleotide sequence ID" value="NZ_FQXU01000003.1"/>
</dbReference>
<dbReference type="CDD" id="cd04301">
    <property type="entry name" value="NAT_SF"/>
    <property type="match status" value="1"/>
</dbReference>